<dbReference type="GO" id="GO:0008883">
    <property type="term" value="F:glutamyl-tRNA reductase activity"/>
    <property type="evidence" value="ECO:0007669"/>
    <property type="project" value="UniProtKB-EC"/>
</dbReference>
<evidence type="ECO:0000256" key="4">
    <source>
        <dbReference type="ARBA" id="ARBA00022857"/>
    </source>
</evidence>
<evidence type="ECO:0000256" key="1">
    <source>
        <dbReference type="ARBA" id="ARBA00005059"/>
    </source>
</evidence>
<dbReference type="InterPro" id="IPR015896">
    <property type="entry name" value="4pyrrol_synth_GluRdtase_dimer"/>
</dbReference>
<dbReference type="NCBIfam" id="TIGR01035">
    <property type="entry name" value="hemA"/>
    <property type="match status" value="1"/>
</dbReference>
<evidence type="ECO:0000256" key="2">
    <source>
        <dbReference type="ARBA" id="ARBA00005916"/>
    </source>
</evidence>
<dbReference type="InterPro" id="IPR015895">
    <property type="entry name" value="4pyrrol_synth_GluRdtase_N"/>
</dbReference>
<reference evidence="11" key="1">
    <citation type="submission" date="2009-10" db="EMBL/GenBank/DDBJ databases">
        <title>Diversity of trophic interactions inside an arsenic-rich microbial ecosystem.</title>
        <authorList>
            <person name="Bertin P.N."/>
            <person name="Heinrich-Salmeron A."/>
            <person name="Pelletier E."/>
            <person name="Goulhen-Chollet F."/>
            <person name="Arsene-Ploetze F."/>
            <person name="Gallien S."/>
            <person name="Calteau A."/>
            <person name="Vallenet D."/>
            <person name="Casiot C."/>
            <person name="Chane-Woon-Ming B."/>
            <person name="Giloteaux L."/>
            <person name="Barakat M."/>
            <person name="Bonnefoy V."/>
            <person name="Bruneel O."/>
            <person name="Chandler M."/>
            <person name="Cleiss J."/>
            <person name="Duran R."/>
            <person name="Elbaz-Poulichet F."/>
            <person name="Fonknechten N."/>
            <person name="Lauga B."/>
            <person name="Mornico D."/>
            <person name="Ortet P."/>
            <person name="Schaeffer C."/>
            <person name="Siguier P."/>
            <person name="Alexander Thil Smith A."/>
            <person name="Van Dorsselaer A."/>
            <person name="Weissenbach J."/>
            <person name="Medigue C."/>
            <person name="Le Paslier D."/>
        </authorList>
    </citation>
    <scope>NUCLEOTIDE SEQUENCE</scope>
</reference>
<name>E6Q6G1_9ZZZZ</name>
<proteinExistence type="inferred from homology"/>
<evidence type="ECO:0000256" key="6">
    <source>
        <dbReference type="ARBA" id="ARBA00023244"/>
    </source>
</evidence>
<keyword evidence="4" id="KW-0521">NADP</keyword>
<evidence type="ECO:0000259" key="8">
    <source>
        <dbReference type="Pfam" id="PF00745"/>
    </source>
</evidence>
<sequence length="432" mass="47479">MPILCIGLSHHTAPVSVRESHAFPTSRMTEALQMLHGYDAVNEAVMLQTCGRLEIYAEVDEFERGAEQIKTFLTQFRHGTIAFDLESYLYTHLGREAVEHLLRVTTGLDSMLIGEAEILGQVKSAYLHAQRAGACGSSMHKLFREALNAGKAARTQTTIGEESASVATAAVDSIEARMGSLEDRCAAVIGAGAMGRSAARRLRSRGVGTLLVANRTHTRAQELVGELGSGIAHDLREITSILEAADVVISSTEASTFVLTTADVAEAMARRPQRPLLILDIAVPRDSDPDISDIEGVTLLDIDTLKSVVDDRLERRRQAIPQVEEIIVEYLERFRTWYQARTTVPTIAALTERAEAIRNAEIERLFSRLPDLTPRERMLIVGSSLTMLSKLLHPAVTTIREKAGSDRSEALAFTRLLDELFSLDGTHNGRLR</sequence>
<dbReference type="InterPro" id="IPR036453">
    <property type="entry name" value="GluRdtase_dimer_dom_sf"/>
</dbReference>
<dbReference type="InterPro" id="IPR000343">
    <property type="entry name" value="4pyrrol_synth_GluRdtase"/>
</dbReference>
<dbReference type="HAMAP" id="MF_00087">
    <property type="entry name" value="Glu_tRNA_reductase"/>
    <property type="match status" value="1"/>
</dbReference>
<dbReference type="PANTHER" id="PTHR43013:SF1">
    <property type="entry name" value="GLUTAMYL-TRNA REDUCTASE"/>
    <property type="match status" value="1"/>
</dbReference>
<dbReference type="InterPro" id="IPR006151">
    <property type="entry name" value="Shikm_DH/Glu-tRNA_Rdtase"/>
</dbReference>
<dbReference type="AlphaFoldDB" id="E6Q6G1"/>
<dbReference type="InterPro" id="IPR018214">
    <property type="entry name" value="GluRdtase_CS"/>
</dbReference>
<accession>E6Q6G1</accession>
<dbReference type="InterPro" id="IPR036343">
    <property type="entry name" value="GluRdtase_N_sf"/>
</dbReference>
<dbReference type="SUPFAM" id="SSF69075">
    <property type="entry name" value="Glutamyl tRNA-reductase dimerization domain"/>
    <property type="match status" value="1"/>
</dbReference>
<dbReference type="FunFam" id="3.30.460.30:FF:000001">
    <property type="entry name" value="Glutamyl-tRNA reductase"/>
    <property type="match status" value="1"/>
</dbReference>
<comment type="pathway">
    <text evidence="1">Porphyrin-containing compound metabolism; protoporphyrin-IX biosynthesis; 5-aminolevulinate from L-glutamyl-tRNA(Glu): step 1/2.</text>
</comment>
<feature type="domain" description="Tetrapyrrole biosynthesis glutamyl-tRNA reductase dimerisation" evidence="8">
    <location>
        <begin position="322"/>
        <end position="423"/>
    </location>
</feature>
<evidence type="ECO:0000256" key="7">
    <source>
        <dbReference type="ARBA" id="ARBA00047464"/>
    </source>
</evidence>
<dbReference type="SUPFAM" id="SSF51735">
    <property type="entry name" value="NAD(P)-binding Rossmann-fold domains"/>
    <property type="match status" value="1"/>
</dbReference>
<comment type="caution">
    <text evidence="11">The sequence shown here is derived from an EMBL/GenBank/DDBJ whole genome shotgun (WGS) entry which is preliminary data.</text>
</comment>
<keyword evidence="6" id="KW-0627">Porphyrin biosynthesis</keyword>
<dbReference type="FunFam" id="3.40.50.720:FF:000031">
    <property type="entry name" value="Glutamyl-tRNA reductase"/>
    <property type="match status" value="1"/>
</dbReference>
<keyword evidence="5 11" id="KW-0560">Oxidoreductase</keyword>
<evidence type="ECO:0000256" key="3">
    <source>
        <dbReference type="ARBA" id="ARBA00012970"/>
    </source>
</evidence>
<dbReference type="PROSITE" id="PS00747">
    <property type="entry name" value="GLUTR"/>
    <property type="match status" value="1"/>
</dbReference>
<dbReference type="Gene3D" id="3.40.50.720">
    <property type="entry name" value="NAD(P)-binding Rossmann-like Domain"/>
    <property type="match status" value="1"/>
</dbReference>
<dbReference type="UniPathway" id="UPA00251">
    <property type="reaction ID" value="UER00316"/>
</dbReference>
<dbReference type="Gene3D" id="3.30.460.30">
    <property type="entry name" value="Glutamyl-tRNA reductase, N-terminal domain"/>
    <property type="match status" value="1"/>
</dbReference>
<evidence type="ECO:0000313" key="11">
    <source>
        <dbReference type="EMBL" id="CBI02786.1"/>
    </source>
</evidence>
<evidence type="ECO:0000259" key="10">
    <source>
        <dbReference type="Pfam" id="PF05201"/>
    </source>
</evidence>
<comment type="similarity">
    <text evidence="2">Belongs to the glutamyl-tRNA reductase family.</text>
</comment>
<protein>
    <recommendedName>
        <fullName evidence="3">glutamyl-tRNA reductase</fullName>
        <ecNumber evidence="3">1.2.1.70</ecNumber>
    </recommendedName>
</protein>
<dbReference type="SUPFAM" id="SSF69742">
    <property type="entry name" value="Glutamyl tRNA-reductase catalytic, N-terminal domain"/>
    <property type="match status" value="1"/>
</dbReference>
<dbReference type="Pfam" id="PF01488">
    <property type="entry name" value="Shikimate_DH"/>
    <property type="match status" value="1"/>
</dbReference>
<dbReference type="GO" id="GO:0050661">
    <property type="term" value="F:NADP binding"/>
    <property type="evidence" value="ECO:0007669"/>
    <property type="project" value="InterPro"/>
</dbReference>
<dbReference type="CDD" id="cd05213">
    <property type="entry name" value="NAD_bind_Glutamyl_tRNA_reduct"/>
    <property type="match status" value="1"/>
</dbReference>
<feature type="domain" description="Glutamyl-tRNA reductase N-terminal" evidence="10">
    <location>
        <begin position="6"/>
        <end position="157"/>
    </location>
</feature>
<comment type="catalytic activity">
    <reaction evidence="7">
        <text>(S)-4-amino-5-oxopentanoate + tRNA(Glu) + NADP(+) = L-glutamyl-tRNA(Glu) + NADPH + H(+)</text>
        <dbReference type="Rhea" id="RHEA:12344"/>
        <dbReference type="Rhea" id="RHEA-COMP:9663"/>
        <dbReference type="Rhea" id="RHEA-COMP:9680"/>
        <dbReference type="ChEBI" id="CHEBI:15378"/>
        <dbReference type="ChEBI" id="CHEBI:57501"/>
        <dbReference type="ChEBI" id="CHEBI:57783"/>
        <dbReference type="ChEBI" id="CHEBI:58349"/>
        <dbReference type="ChEBI" id="CHEBI:78442"/>
        <dbReference type="ChEBI" id="CHEBI:78520"/>
        <dbReference type="EC" id="1.2.1.70"/>
    </reaction>
</comment>
<feature type="domain" description="Quinate/shikimate 5-dehydrogenase/glutamyl-tRNA reductase" evidence="9">
    <location>
        <begin position="176"/>
        <end position="308"/>
    </location>
</feature>
<dbReference type="Pfam" id="PF00745">
    <property type="entry name" value="GlutR_dimer"/>
    <property type="match status" value="1"/>
</dbReference>
<dbReference type="GO" id="GO:0019353">
    <property type="term" value="P:protoporphyrinogen IX biosynthetic process from glutamate"/>
    <property type="evidence" value="ECO:0007669"/>
    <property type="project" value="TreeGrafter"/>
</dbReference>
<evidence type="ECO:0000256" key="5">
    <source>
        <dbReference type="ARBA" id="ARBA00023002"/>
    </source>
</evidence>
<evidence type="ECO:0000259" key="9">
    <source>
        <dbReference type="Pfam" id="PF01488"/>
    </source>
</evidence>
<dbReference type="Pfam" id="PF05201">
    <property type="entry name" value="GlutR_N"/>
    <property type="match status" value="1"/>
</dbReference>
<dbReference type="PANTHER" id="PTHR43013">
    <property type="entry name" value="GLUTAMYL-TRNA REDUCTASE"/>
    <property type="match status" value="1"/>
</dbReference>
<dbReference type="InterPro" id="IPR036291">
    <property type="entry name" value="NAD(P)-bd_dom_sf"/>
</dbReference>
<gene>
    <name evidence="11" type="primary">hemA</name>
    <name evidence="11" type="ORF">CARN4_2630</name>
</gene>
<dbReference type="EC" id="1.2.1.70" evidence="3"/>
<dbReference type="EMBL" id="CABO01000041">
    <property type="protein sequence ID" value="CBI02786.1"/>
    <property type="molecule type" value="Genomic_DNA"/>
</dbReference>
<dbReference type="PIRSF" id="PIRSF000445">
    <property type="entry name" value="4pyrrol_synth_GluRdtase"/>
    <property type="match status" value="1"/>
</dbReference>
<organism evidence="11">
    <name type="scientific">mine drainage metagenome</name>
    <dbReference type="NCBI Taxonomy" id="410659"/>
    <lineage>
        <taxon>unclassified sequences</taxon>
        <taxon>metagenomes</taxon>
        <taxon>ecological metagenomes</taxon>
    </lineage>
</organism>